<comment type="caution">
    <text evidence="2">The sequence shown here is derived from an EMBL/GenBank/DDBJ whole genome shotgun (WGS) entry which is preliminary data.</text>
</comment>
<evidence type="ECO:0000259" key="1">
    <source>
        <dbReference type="Pfam" id="PF02441"/>
    </source>
</evidence>
<gene>
    <name evidence="2" type="ORF">IW245_006496</name>
</gene>
<keyword evidence="3" id="KW-1185">Reference proteome</keyword>
<dbReference type="GO" id="GO:0003824">
    <property type="term" value="F:catalytic activity"/>
    <property type="evidence" value="ECO:0007669"/>
    <property type="project" value="InterPro"/>
</dbReference>
<dbReference type="Proteomes" id="UP000622552">
    <property type="component" value="Unassembled WGS sequence"/>
</dbReference>
<name>A0A8J7GND9_9ACTN</name>
<proteinExistence type="predicted"/>
<dbReference type="EMBL" id="JADOUF010000001">
    <property type="protein sequence ID" value="MBG6140302.1"/>
    <property type="molecule type" value="Genomic_DNA"/>
</dbReference>
<dbReference type="AlphaFoldDB" id="A0A8J7GND9"/>
<dbReference type="InterPro" id="IPR003382">
    <property type="entry name" value="Flavoprotein"/>
</dbReference>
<protein>
    <submittedName>
        <fullName evidence="2">Phosphopantothenoylcysteine synthetase/decarboxylase</fullName>
    </submittedName>
</protein>
<dbReference type="InterPro" id="IPR036551">
    <property type="entry name" value="Flavin_trans-like"/>
</dbReference>
<reference evidence="2" key="1">
    <citation type="submission" date="2020-11" db="EMBL/GenBank/DDBJ databases">
        <title>Sequencing the genomes of 1000 actinobacteria strains.</title>
        <authorList>
            <person name="Klenk H.-P."/>
        </authorList>
    </citation>
    <scope>NUCLEOTIDE SEQUENCE</scope>
    <source>
        <strain evidence="2">DSM 45356</strain>
    </source>
</reference>
<feature type="domain" description="Flavoprotein" evidence="1">
    <location>
        <begin position="1"/>
        <end position="114"/>
    </location>
</feature>
<sequence>MELLVVVCAASPAGGVGELVRAAQNDGWTCRVLATPSALRFLDVPAIEELTKEPVRHAYRDPGEPKTTVIPDVAIVAPATFNTVNKLAAGITDNYALGVLAECVGLGVPTVVVPFLSTVLAGRLPFRDAVAGLRAEGVTVIVAEHPHGEGVGAPFPWREALAAAPRP</sequence>
<dbReference type="Pfam" id="PF02441">
    <property type="entry name" value="Flavoprotein"/>
    <property type="match status" value="1"/>
</dbReference>
<organism evidence="2 3">
    <name type="scientific">Longispora fulva</name>
    <dbReference type="NCBI Taxonomy" id="619741"/>
    <lineage>
        <taxon>Bacteria</taxon>
        <taxon>Bacillati</taxon>
        <taxon>Actinomycetota</taxon>
        <taxon>Actinomycetes</taxon>
        <taxon>Micromonosporales</taxon>
        <taxon>Micromonosporaceae</taxon>
        <taxon>Longispora</taxon>
    </lineage>
</organism>
<accession>A0A8J7GND9</accession>
<evidence type="ECO:0000313" key="2">
    <source>
        <dbReference type="EMBL" id="MBG6140302.1"/>
    </source>
</evidence>
<dbReference type="RefSeq" id="WP_197006860.1">
    <property type="nucleotide sequence ID" value="NZ_BONS01000006.1"/>
</dbReference>
<dbReference type="Gene3D" id="3.40.50.1950">
    <property type="entry name" value="Flavin prenyltransferase-like"/>
    <property type="match status" value="1"/>
</dbReference>
<dbReference type="SUPFAM" id="SSF52507">
    <property type="entry name" value="Homo-oligomeric flavin-containing Cys decarboxylases, HFCD"/>
    <property type="match status" value="1"/>
</dbReference>
<evidence type="ECO:0000313" key="3">
    <source>
        <dbReference type="Proteomes" id="UP000622552"/>
    </source>
</evidence>